<keyword evidence="3" id="KW-1185">Reference proteome</keyword>
<dbReference type="STRING" id="447.Lboz_3500"/>
<feature type="compositionally biased region" description="Basic and acidic residues" evidence="1">
    <location>
        <begin position="20"/>
        <end position="37"/>
    </location>
</feature>
<feature type="compositionally biased region" description="Low complexity" evidence="1">
    <location>
        <begin position="52"/>
        <end position="85"/>
    </location>
</feature>
<gene>
    <name evidence="2" type="ORF">Lboz_3500</name>
</gene>
<evidence type="ECO:0000256" key="1">
    <source>
        <dbReference type="SAM" id="MobiDB-lite"/>
    </source>
</evidence>
<evidence type="ECO:0000313" key="3">
    <source>
        <dbReference type="Proteomes" id="UP000054695"/>
    </source>
</evidence>
<dbReference type="GeneID" id="93294476"/>
<dbReference type="PATRIC" id="fig|447.4.peg.3747"/>
<dbReference type="Pfam" id="PF10624">
    <property type="entry name" value="TraS"/>
    <property type="match status" value="1"/>
</dbReference>
<dbReference type="RefSeq" id="WP_035749192.1">
    <property type="nucleotide sequence ID" value="NZ_CAAAIY010000031.1"/>
</dbReference>
<dbReference type="AlphaFoldDB" id="A0A0W0R9W5"/>
<dbReference type="Proteomes" id="UP000054695">
    <property type="component" value="Unassembled WGS sequence"/>
</dbReference>
<dbReference type="InterPro" id="IPR018898">
    <property type="entry name" value="Eex_TraS"/>
</dbReference>
<proteinExistence type="predicted"/>
<sequence>MKWIKLVFKPFIWISNNLDSKDEESSHFNPCRKDDTRINPATGLPMRGAFDSSGNTLGSSSSSWNNDYGRSHSSYSSFNSFNNRF</sequence>
<protein>
    <submittedName>
        <fullName evidence="2">Plasmid conjugative transfer entry exclusion protein TraS</fullName>
    </submittedName>
</protein>
<dbReference type="EMBL" id="LNXU01000057">
    <property type="protein sequence ID" value="KTC67857.1"/>
    <property type="molecule type" value="Genomic_DNA"/>
</dbReference>
<evidence type="ECO:0000313" key="2">
    <source>
        <dbReference type="EMBL" id="KTC67857.1"/>
    </source>
</evidence>
<comment type="caution">
    <text evidence="2">The sequence shown here is derived from an EMBL/GenBank/DDBJ whole genome shotgun (WGS) entry which is preliminary data.</text>
</comment>
<organism evidence="2 3">
    <name type="scientific">Legionella bozemanae</name>
    <name type="common">Fluoribacter bozemanae</name>
    <dbReference type="NCBI Taxonomy" id="447"/>
    <lineage>
        <taxon>Bacteria</taxon>
        <taxon>Pseudomonadati</taxon>
        <taxon>Pseudomonadota</taxon>
        <taxon>Gammaproteobacteria</taxon>
        <taxon>Legionellales</taxon>
        <taxon>Legionellaceae</taxon>
        <taxon>Legionella</taxon>
    </lineage>
</organism>
<reference evidence="2 3" key="1">
    <citation type="submission" date="2015-11" db="EMBL/GenBank/DDBJ databases">
        <title>Genomic analysis of 38 Legionella species identifies large and diverse effector repertoires.</title>
        <authorList>
            <person name="Burstein D."/>
            <person name="Amaro F."/>
            <person name="Zusman T."/>
            <person name="Lifshitz Z."/>
            <person name="Cohen O."/>
            <person name="Gilbert J.A."/>
            <person name="Pupko T."/>
            <person name="Shuman H.A."/>
            <person name="Segal G."/>
        </authorList>
    </citation>
    <scope>NUCLEOTIDE SEQUENCE [LARGE SCALE GENOMIC DNA]</scope>
    <source>
        <strain evidence="2 3">WIGA</strain>
    </source>
</reference>
<name>A0A0W0R9W5_LEGBO</name>
<accession>A0A0W0R9W5</accession>
<feature type="region of interest" description="Disordered" evidence="1">
    <location>
        <begin position="20"/>
        <end position="85"/>
    </location>
</feature>
<dbReference type="OrthoDB" id="5652000at2"/>